<dbReference type="EMBL" id="AHHD01000075">
    <property type="protein sequence ID" value="EKG20853.1"/>
    <property type="molecule type" value="Genomic_DNA"/>
</dbReference>
<comment type="caution">
    <text evidence="1">The sequence shown here is derived from an EMBL/GenBank/DDBJ whole genome shotgun (WGS) entry which is preliminary data.</text>
</comment>
<dbReference type="VEuPathDB" id="FungiDB:MPH_01836"/>
<evidence type="ECO:0000313" key="1">
    <source>
        <dbReference type="EMBL" id="EKG20853.1"/>
    </source>
</evidence>
<dbReference type="AlphaFoldDB" id="K2S1F1"/>
<dbReference type="HOGENOM" id="CLU_1510884_0_0_1"/>
<accession>K2S1F1</accession>
<protein>
    <submittedName>
        <fullName evidence="1">Uncharacterized protein</fullName>
    </submittedName>
</protein>
<organism evidence="1 2">
    <name type="scientific">Macrophomina phaseolina (strain MS6)</name>
    <name type="common">Charcoal rot fungus</name>
    <dbReference type="NCBI Taxonomy" id="1126212"/>
    <lineage>
        <taxon>Eukaryota</taxon>
        <taxon>Fungi</taxon>
        <taxon>Dikarya</taxon>
        <taxon>Ascomycota</taxon>
        <taxon>Pezizomycotina</taxon>
        <taxon>Dothideomycetes</taxon>
        <taxon>Dothideomycetes incertae sedis</taxon>
        <taxon>Botryosphaeriales</taxon>
        <taxon>Botryosphaeriaceae</taxon>
        <taxon>Macrophomina</taxon>
    </lineage>
</organism>
<reference evidence="1 2" key="1">
    <citation type="journal article" date="2012" name="BMC Genomics">
        <title>Tools to kill: Genome of one of the most destructive plant pathogenic fungi Macrophomina phaseolina.</title>
        <authorList>
            <person name="Islam M.S."/>
            <person name="Haque M.S."/>
            <person name="Islam M.M."/>
            <person name="Emdad E.M."/>
            <person name="Halim A."/>
            <person name="Hossen Q.M.M."/>
            <person name="Hossain M.Z."/>
            <person name="Ahmed B."/>
            <person name="Rahim S."/>
            <person name="Rahman M.S."/>
            <person name="Alam M.M."/>
            <person name="Hou S."/>
            <person name="Wan X."/>
            <person name="Saito J.A."/>
            <person name="Alam M."/>
        </authorList>
    </citation>
    <scope>NUCLEOTIDE SEQUENCE [LARGE SCALE GENOMIC DNA]</scope>
    <source>
        <strain evidence="1 2">MS6</strain>
    </source>
</reference>
<evidence type="ECO:0000313" key="2">
    <source>
        <dbReference type="Proteomes" id="UP000007129"/>
    </source>
</evidence>
<sequence>MSMGNVLPGQHASQSTGQCQRCFRELIGKFTWDVEISSQVHRRNNLRDDGVFWALHPPTKRDDAHYAGGVALEVFDVPFGAREHVQRNSLALIILEGAVFADLLNADAGVHQLTVNPPAVSSGLCFRIHVEEILLACTELGEDKHAWTRAVDACPLFEELGSSPGIIDPDGWIPCMEA</sequence>
<proteinExistence type="predicted"/>
<name>K2S1F1_MACPH</name>
<gene>
    <name evidence="1" type="ORF">MPH_01836</name>
</gene>
<dbReference type="Proteomes" id="UP000007129">
    <property type="component" value="Unassembled WGS sequence"/>
</dbReference>
<dbReference type="InParanoid" id="K2S1F1"/>